<proteinExistence type="predicted"/>
<sequence length="122" mass="13996">MVNLGEEKAEVRALLKQLEERHTHILKAAEDVDRLLAKSNASENSQRLFTALQEAREPTSVVLSARALSRLDALKKRLFMAQTRETDIREQLDLVFDNCKETLLELQLTIDETKALRHELSK</sequence>
<protein>
    <submittedName>
        <fullName evidence="1">Uncharacterized protein</fullName>
    </submittedName>
</protein>
<reference evidence="1 2" key="1">
    <citation type="journal article" date="2015" name="Mol. Biochem. Parasitol.">
        <title>Identification of polymorphic genes for use in assemblage B genotyping assays through comparative genomics of multiple assemblage B Giardia duodenalis isolates.</title>
        <authorList>
            <person name="Wielinga C."/>
            <person name="Thompson R.C."/>
            <person name="Monis P."/>
            <person name="Ryan U."/>
        </authorList>
    </citation>
    <scope>NUCLEOTIDE SEQUENCE [LARGE SCALE GENOMIC DNA]</scope>
    <source>
        <strain evidence="1 2">BAH15c1</strain>
    </source>
</reference>
<dbReference type="AlphaFoldDB" id="A0A132NNX8"/>
<gene>
    <name evidence="1" type="ORF">QR46_4273</name>
</gene>
<dbReference type="EMBL" id="JXTI01000157">
    <property type="protein sequence ID" value="KWX11777.1"/>
    <property type="molecule type" value="Genomic_DNA"/>
</dbReference>
<comment type="caution">
    <text evidence="1">The sequence shown here is derived from an EMBL/GenBank/DDBJ whole genome shotgun (WGS) entry which is preliminary data.</text>
</comment>
<dbReference type="VEuPathDB" id="GiardiaDB:QR46_4273"/>
<evidence type="ECO:0000313" key="1">
    <source>
        <dbReference type="EMBL" id="KWX11777.1"/>
    </source>
</evidence>
<accession>A0A132NNX8</accession>
<dbReference type="Proteomes" id="UP000070089">
    <property type="component" value="Unassembled WGS sequence"/>
</dbReference>
<evidence type="ECO:0000313" key="2">
    <source>
        <dbReference type="Proteomes" id="UP000070089"/>
    </source>
</evidence>
<name>A0A132NNX8_GIAIN</name>
<organism evidence="1 2">
    <name type="scientific">Giardia duodenalis assemblage B</name>
    <dbReference type="NCBI Taxonomy" id="1394984"/>
    <lineage>
        <taxon>Eukaryota</taxon>
        <taxon>Metamonada</taxon>
        <taxon>Diplomonadida</taxon>
        <taxon>Hexamitidae</taxon>
        <taxon>Giardiinae</taxon>
        <taxon>Giardia</taxon>
    </lineage>
</organism>